<reference evidence="2" key="1">
    <citation type="submission" date="2022-05" db="EMBL/GenBank/DDBJ databases">
        <authorList>
            <person name="Jo J.-H."/>
            <person name="Im W.-T."/>
        </authorList>
    </citation>
    <scope>NUCLEOTIDE SEQUENCE</scope>
    <source>
        <strain evidence="2">SE220</strain>
    </source>
</reference>
<sequence>MPGRVSADERARWLAELADALEQAQKLAWQLAQSSGKRNEAMALYGRLEAALQEIEALRNARSTGPRAESGPYWTHRSGGRPKPGD</sequence>
<keyword evidence="3" id="KW-1185">Reference proteome</keyword>
<evidence type="ECO:0000313" key="3">
    <source>
        <dbReference type="Proteomes" id="UP001165342"/>
    </source>
</evidence>
<organism evidence="2 3">
    <name type="scientific">Sphingomonas hankyongi</name>
    <dbReference type="NCBI Taxonomy" id="2908209"/>
    <lineage>
        <taxon>Bacteria</taxon>
        <taxon>Pseudomonadati</taxon>
        <taxon>Pseudomonadota</taxon>
        <taxon>Alphaproteobacteria</taxon>
        <taxon>Sphingomonadales</taxon>
        <taxon>Sphingomonadaceae</taxon>
        <taxon>Sphingomonas</taxon>
    </lineage>
</organism>
<accession>A0ABT0RYI2</accession>
<evidence type="ECO:0008006" key="4">
    <source>
        <dbReference type="Google" id="ProtNLM"/>
    </source>
</evidence>
<gene>
    <name evidence="2" type="ORF">LZ538_01160</name>
</gene>
<evidence type="ECO:0000313" key="2">
    <source>
        <dbReference type="EMBL" id="MCL6728663.1"/>
    </source>
</evidence>
<name>A0ABT0RYI2_9SPHN</name>
<dbReference type="EMBL" id="JAMGBE010000001">
    <property type="protein sequence ID" value="MCL6728663.1"/>
    <property type="molecule type" value="Genomic_DNA"/>
</dbReference>
<protein>
    <recommendedName>
        <fullName evidence="4">PH domain-containing protein</fullName>
    </recommendedName>
</protein>
<proteinExistence type="predicted"/>
<evidence type="ECO:0000256" key="1">
    <source>
        <dbReference type="SAM" id="MobiDB-lite"/>
    </source>
</evidence>
<dbReference type="RefSeq" id="WP_249830168.1">
    <property type="nucleotide sequence ID" value="NZ_JAMGBE010000001.1"/>
</dbReference>
<feature type="region of interest" description="Disordered" evidence="1">
    <location>
        <begin position="60"/>
        <end position="86"/>
    </location>
</feature>
<comment type="caution">
    <text evidence="2">The sequence shown here is derived from an EMBL/GenBank/DDBJ whole genome shotgun (WGS) entry which is preliminary data.</text>
</comment>
<dbReference type="Proteomes" id="UP001165342">
    <property type="component" value="Unassembled WGS sequence"/>
</dbReference>